<dbReference type="AlphaFoldDB" id="A0A6P1TLQ0"/>
<name>A0A6P1TLQ0_9FIRM</name>
<dbReference type="EMBL" id="CP048000">
    <property type="protein sequence ID" value="QHQ60218.1"/>
    <property type="molecule type" value="Genomic_DNA"/>
</dbReference>
<proteinExistence type="predicted"/>
<dbReference type="Proteomes" id="UP000464314">
    <property type="component" value="Chromosome"/>
</dbReference>
<keyword evidence="3" id="KW-1185">Reference proteome</keyword>
<feature type="region of interest" description="Disordered" evidence="1">
    <location>
        <begin position="1"/>
        <end position="88"/>
    </location>
</feature>
<reference evidence="2 3" key="1">
    <citation type="submission" date="2020-01" db="EMBL/GenBank/DDBJ databases">
        <title>Genome analysis of Anaerocolumna sp. CBA3638.</title>
        <authorList>
            <person name="Kim J."/>
            <person name="Roh S.W."/>
        </authorList>
    </citation>
    <scope>NUCLEOTIDE SEQUENCE [LARGE SCALE GENOMIC DNA]</scope>
    <source>
        <strain evidence="2 3">CBA3638</strain>
    </source>
</reference>
<evidence type="ECO:0000313" key="3">
    <source>
        <dbReference type="Proteomes" id="UP000464314"/>
    </source>
</evidence>
<feature type="compositionally biased region" description="Basic and acidic residues" evidence="1">
    <location>
        <begin position="19"/>
        <end position="31"/>
    </location>
</feature>
<gene>
    <name evidence="2" type="ORF">Ana3638_05035</name>
</gene>
<dbReference type="RefSeq" id="WP_161837054.1">
    <property type="nucleotide sequence ID" value="NZ_CP048000.1"/>
</dbReference>
<evidence type="ECO:0000313" key="2">
    <source>
        <dbReference type="EMBL" id="QHQ60218.1"/>
    </source>
</evidence>
<organism evidence="2 3">
    <name type="scientific">Anaerocolumna sedimenticola</name>
    <dbReference type="NCBI Taxonomy" id="2696063"/>
    <lineage>
        <taxon>Bacteria</taxon>
        <taxon>Bacillati</taxon>
        <taxon>Bacillota</taxon>
        <taxon>Clostridia</taxon>
        <taxon>Lachnospirales</taxon>
        <taxon>Lachnospiraceae</taxon>
        <taxon>Anaerocolumna</taxon>
    </lineage>
</organism>
<feature type="compositionally biased region" description="Polar residues" evidence="1">
    <location>
        <begin position="1"/>
        <end position="18"/>
    </location>
</feature>
<accession>A0A6P1TLQ0</accession>
<feature type="compositionally biased region" description="Pro residues" evidence="1">
    <location>
        <begin position="41"/>
        <end position="51"/>
    </location>
</feature>
<evidence type="ECO:0000256" key="1">
    <source>
        <dbReference type="SAM" id="MobiDB-lite"/>
    </source>
</evidence>
<protein>
    <submittedName>
        <fullName evidence="2">Uncharacterized protein</fullName>
    </submittedName>
</protein>
<dbReference type="KEGG" id="anr:Ana3638_05035"/>
<sequence>MIGFQPQETDIEYNNSMKSDADTKPGEKEVPAPKPGIEIPSPNPSSVPSPQPDTIENSPKPEIQPIPAENPTPSTVPEISPIQPVEFS</sequence>